<feature type="signal peptide" evidence="1">
    <location>
        <begin position="1"/>
        <end position="23"/>
    </location>
</feature>
<dbReference type="Pfam" id="PF26113">
    <property type="entry name" value="GH16_XgeA"/>
    <property type="match status" value="1"/>
</dbReference>
<gene>
    <name evidence="3" type="ORF">EJ05DRAFT_439142</name>
</gene>
<feature type="domain" description="GH16" evidence="2">
    <location>
        <begin position="29"/>
        <end position="333"/>
    </location>
</feature>
<dbReference type="PROSITE" id="PS51762">
    <property type="entry name" value="GH16_2"/>
    <property type="match status" value="1"/>
</dbReference>
<protein>
    <recommendedName>
        <fullName evidence="2">GH16 domain-containing protein</fullName>
    </recommendedName>
</protein>
<dbReference type="Gene3D" id="2.60.120.200">
    <property type="match status" value="1"/>
</dbReference>
<keyword evidence="4" id="KW-1185">Reference proteome</keyword>
<evidence type="ECO:0000256" key="1">
    <source>
        <dbReference type="SAM" id="SignalP"/>
    </source>
</evidence>
<dbReference type="CDD" id="cd02181">
    <property type="entry name" value="GH16_fungal_Lam16A_glucanase"/>
    <property type="match status" value="1"/>
</dbReference>
<evidence type="ECO:0000313" key="4">
    <source>
        <dbReference type="Proteomes" id="UP000799437"/>
    </source>
</evidence>
<dbReference type="GO" id="GO:0004553">
    <property type="term" value="F:hydrolase activity, hydrolyzing O-glycosyl compounds"/>
    <property type="evidence" value="ECO:0007669"/>
    <property type="project" value="InterPro"/>
</dbReference>
<organism evidence="3 4">
    <name type="scientific">Pseudovirgaria hyperparasitica</name>
    <dbReference type="NCBI Taxonomy" id="470096"/>
    <lineage>
        <taxon>Eukaryota</taxon>
        <taxon>Fungi</taxon>
        <taxon>Dikarya</taxon>
        <taxon>Ascomycota</taxon>
        <taxon>Pezizomycotina</taxon>
        <taxon>Dothideomycetes</taxon>
        <taxon>Dothideomycetes incertae sedis</taxon>
        <taxon>Acrospermales</taxon>
        <taxon>Acrospermaceae</taxon>
        <taxon>Pseudovirgaria</taxon>
    </lineage>
</organism>
<feature type="chain" id="PRO_5025476330" description="GH16 domain-containing protein" evidence="1">
    <location>
        <begin position="24"/>
        <end position="391"/>
    </location>
</feature>
<keyword evidence="1" id="KW-0732">Signal</keyword>
<evidence type="ECO:0000259" key="2">
    <source>
        <dbReference type="PROSITE" id="PS51762"/>
    </source>
</evidence>
<dbReference type="RefSeq" id="XP_033600736.1">
    <property type="nucleotide sequence ID" value="XM_033741861.1"/>
</dbReference>
<dbReference type="SUPFAM" id="SSF49899">
    <property type="entry name" value="Concanavalin A-like lectins/glucanases"/>
    <property type="match status" value="1"/>
</dbReference>
<dbReference type="AlphaFoldDB" id="A0A6A6W6W5"/>
<dbReference type="PANTHER" id="PTHR10963">
    <property type="entry name" value="GLYCOSYL HYDROLASE-RELATED"/>
    <property type="match status" value="1"/>
</dbReference>
<dbReference type="EMBL" id="ML996572">
    <property type="protein sequence ID" value="KAF2758285.1"/>
    <property type="molecule type" value="Genomic_DNA"/>
</dbReference>
<dbReference type="GO" id="GO:0009251">
    <property type="term" value="P:glucan catabolic process"/>
    <property type="evidence" value="ECO:0007669"/>
    <property type="project" value="TreeGrafter"/>
</dbReference>
<dbReference type="InterPro" id="IPR050546">
    <property type="entry name" value="Glycosyl_Hydrlase_16"/>
</dbReference>
<evidence type="ECO:0000313" key="3">
    <source>
        <dbReference type="EMBL" id="KAF2758285.1"/>
    </source>
</evidence>
<name>A0A6A6W6W5_9PEZI</name>
<dbReference type="OrthoDB" id="192832at2759"/>
<dbReference type="PANTHER" id="PTHR10963:SF24">
    <property type="entry name" value="GLYCOSIDASE C21B10.07-RELATED"/>
    <property type="match status" value="1"/>
</dbReference>
<sequence>MHSLASTLTWALISSVYFQHCAAIYTLVDDYAGTNFFSGFDFFSDKDPTDGFVQYQPEPDAISKGLVGYLKDDLVPGGQANISSVLVGVDYTAKVTDKGRPSVRLEGKKGYDTGLLVADILHMPDSIDGSWPALWLLGMDAEWPTDGEIDLVEGVNSAVNNAVTLHTTPGCSISTDNGGGKAFSGTVVTDNCDVNAEGQGKNVGCSIYMANSTGPSDPLANYGTAFNANGGGIYVLEWGTSGISAWFFSRSQASTFPPSLLGQTPDPTEFGTPVALFKGECDYASHFRKLRIIINTTFCGAWAGQVWNEQGCADRTKAATCEEYVQNNPDAFQEAYWEFRGLRVFGDGTDTETRRADGRFRRDVVRREERARMTPRHIARPGQKRAVKLRV</sequence>
<dbReference type="GeneID" id="54482915"/>
<dbReference type="Proteomes" id="UP000799437">
    <property type="component" value="Unassembled WGS sequence"/>
</dbReference>
<dbReference type="InterPro" id="IPR013320">
    <property type="entry name" value="ConA-like_dom_sf"/>
</dbReference>
<proteinExistence type="predicted"/>
<dbReference type="InterPro" id="IPR000757">
    <property type="entry name" value="Beta-glucanase-like"/>
</dbReference>
<reference evidence="3" key="1">
    <citation type="journal article" date="2020" name="Stud. Mycol.">
        <title>101 Dothideomycetes genomes: a test case for predicting lifestyles and emergence of pathogens.</title>
        <authorList>
            <person name="Haridas S."/>
            <person name="Albert R."/>
            <person name="Binder M."/>
            <person name="Bloem J."/>
            <person name="Labutti K."/>
            <person name="Salamov A."/>
            <person name="Andreopoulos B."/>
            <person name="Baker S."/>
            <person name="Barry K."/>
            <person name="Bills G."/>
            <person name="Bluhm B."/>
            <person name="Cannon C."/>
            <person name="Castanera R."/>
            <person name="Culley D."/>
            <person name="Daum C."/>
            <person name="Ezra D."/>
            <person name="Gonzalez J."/>
            <person name="Henrissat B."/>
            <person name="Kuo A."/>
            <person name="Liang C."/>
            <person name="Lipzen A."/>
            <person name="Lutzoni F."/>
            <person name="Magnuson J."/>
            <person name="Mondo S."/>
            <person name="Nolan M."/>
            <person name="Ohm R."/>
            <person name="Pangilinan J."/>
            <person name="Park H.-J."/>
            <person name="Ramirez L."/>
            <person name="Alfaro M."/>
            <person name="Sun H."/>
            <person name="Tritt A."/>
            <person name="Yoshinaga Y."/>
            <person name="Zwiers L.-H."/>
            <person name="Turgeon B."/>
            <person name="Goodwin S."/>
            <person name="Spatafora J."/>
            <person name="Crous P."/>
            <person name="Grigoriev I."/>
        </authorList>
    </citation>
    <scope>NUCLEOTIDE SEQUENCE</scope>
    <source>
        <strain evidence="3">CBS 121739</strain>
    </source>
</reference>
<accession>A0A6A6W6W5</accession>